<gene>
    <name evidence="1" type="ORF">NPIL_341891</name>
</gene>
<organism evidence="1 2">
    <name type="scientific">Nephila pilipes</name>
    <name type="common">Giant wood spider</name>
    <name type="synonym">Nephila maculata</name>
    <dbReference type="NCBI Taxonomy" id="299642"/>
    <lineage>
        <taxon>Eukaryota</taxon>
        <taxon>Metazoa</taxon>
        <taxon>Ecdysozoa</taxon>
        <taxon>Arthropoda</taxon>
        <taxon>Chelicerata</taxon>
        <taxon>Arachnida</taxon>
        <taxon>Araneae</taxon>
        <taxon>Araneomorphae</taxon>
        <taxon>Entelegynae</taxon>
        <taxon>Araneoidea</taxon>
        <taxon>Nephilidae</taxon>
        <taxon>Nephila</taxon>
    </lineage>
</organism>
<protein>
    <submittedName>
        <fullName evidence="1">Uncharacterized protein</fullName>
    </submittedName>
</protein>
<sequence>MFMDKLLESEERTTHIGKWLNIETSLSHYVTIEPLEHRLRSPGLLAIQNILIAIDLGVRYSKLALLNHHKTNKIA</sequence>
<dbReference type="EMBL" id="BMAW01083737">
    <property type="protein sequence ID" value="GFU35424.1"/>
    <property type="molecule type" value="Genomic_DNA"/>
</dbReference>
<dbReference type="Proteomes" id="UP000887013">
    <property type="component" value="Unassembled WGS sequence"/>
</dbReference>
<reference evidence="1" key="1">
    <citation type="submission" date="2020-08" db="EMBL/GenBank/DDBJ databases">
        <title>Multicomponent nature underlies the extraordinary mechanical properties of spider dragline silk.</title>
        <authorList>
            <person name="Kono N."/>
            <person name="Nakamura H."/>
            <person name="Mori M."/>
            <person name="Yoshida Y."/>
            <person name="Ohtoshi R."/>
            <person name="Malay A.D."/>
            <person name="Moran D.A.P."/>
            <person name="Tomita M."/>
            <person name="Numata K."/>
            <person name="Arakawa K."/>
        </authorList>
    </citation>
    <scope>NUCLEOTIDE SEQUENCE</scope>
</reference>
<dbReference type="AlphaFoldDB" id="A0A8X6UPR5"/>
<proteinExistence type="predicted"/>
<name>A0A8X6UPR5_NEPPI</name>
<comment type="caution">
    <text evidence="1">The sequence shown here is derived from an EMBL/GenBank/DDBJ whole genome shotgun (WGS) entry which is preliminary data.</text>
</comment>
<accession>A0A8X6UPR5</accession>
<keyword evidence="2" id="KW-1185">Reference proteome</keyword>
<evidence type="ECO:0000313" key="2">
    <source>
        <dbReference type="Proteomes" id="UP000887013"/>
    </source>
</evidence>
<evidence type="ECO:0000313" key="1">
    <source>
        <dbReference type="EMBL" id="GFU35424.1"/>
    </source>
</evidence>